<dbReference type="EMBL" id="VSSQ01045026">
    <property type="protein sequence ID" value="MPM98900.1"/>
    <property type="molecule type" value="Genomic_DNA"/>
</dbReference>
<organism evidence="4">
    <name type="scientific">bioreactor metagenome</name>
    <dbReference type="NCBI Taxonomy" id="1076179"/>
    <lineage>
        <taxon>unclassified sequences</taxon>
        <taxon>metagenomes</taxon>
        <taxon>ecological metagenomes</taxon>
    </lineage>
</organism>
<reference evidence="4" key="1">
    <citation type="submission" date="2019-08" db="EMBL/GenBank/DDBJ databases">
        <authorList>
            <person name="Kucharzyk K."/>
            <person name="Murdoch R.W."/>
            <person name="Higgins S."/>
            <person name="Loffler F."/>
        </authorList>
    </citation>
    <scope>NUCLEOTIDE SEQUENCE</scope>
</reference>
<sequence>MAGHLGNERVTIQNLEVVKVDAENNLIAIKGAVPGPKGGIVMIKDSVKKA</sequence>
<dbReference type="InterPro" id="IPR019927">
    <property type="entry name" value="Ribosomal_uL3_bac/org-type"/>
</dbReference>
<dbReference type="GO" id="GO:0022625">
    <property type="term" value="C:cytosolic large ribosomal subunit"/>
    <property type="evidence" value="ECO:0007669"/>
    <property type="project" value="TreeGrafter"/>
</dbReference>
<dbReference type="SUPFAM" id="SSF50447">
    <property type="entry name" value="Translation proteins"/>
    <property type="match status" value="1"/>
</dbReference>
<comment type="caution">
    <text evidence="4">The sequence shown here is derived from an EMBL/GenBank/DDBJ whole genome shotgun (WGS) entry which is preliminary data.</text>
</comment>
<dbReference type="PANTHER" id="PTHR11229:SF16">
    <property type="entry name" value="LARGE RIBOSOMAL SUBUNIT PROTEIN UL3C"/>
    <property type="match status" value="1"/>
</dbReference>
<dbReference type="AlphaFoldDB" id="A0A645EAR5"/>
<evidence type="ECO:0000313" key="4">
    <source>
        <dbReference type="EMBL" id="MPM98900.1"/>
    </source>
</evidence>
<keyword evidence="3" id="KW-0687">Ribonucleoprotein</keyword>
<dbReference type="PANTHER" id="PTHR11229">
    <property type="entry name" value="50S RIBOSOMAL PROTEIN L3"/>
    <property type="match status" value="1"/>
</dbReference>
<evidence type="ECO:0000256" key="3">
    <source>
        <dbReference type="ARBA" id="ARBA00023274"/>
    </source>
</evidence>
<protein>
    <submittedName>
        <fullName evidence="4">50S ribosomal protein L3</fullName>
    </submittedName>
</protein>
<accession>A0A645EAR5</accession>
<dbReference type="FunFam" id="2.40.30.10:FF:000004">
    <property type="entry name" value="50S ribosomal protein L3"/>
    <property type="match status" value="1"/>
</dbReference>
<evidence type="ECO:0000256" key="1">
    <source>
        <dbReference type="ARBA" id="ARBA00006540"/>
    </source>
</evidence>
<dbReference type="Gene3D" id="2.40.30.10">
    <property type="entry name" value="Translation factors"/>
    <property type="match status" value="1"/>
</dbReference>
<comment type="similarity">
    <text evidence="1">Belongs to the universal ribosomal protein uL3 family.</text>
</comment>
<name>A0A645EAR5_9ZZZZ</name>
<keyword evidence="2 4" id="KW-0689">Ribosomal protein</keyword>
<dbReference type="GO" id="GO:0006412">
    <property type="term" value="P:translation"/>
    <property type="evidence" value="ECO:0007669"/>
    <property type="project" value="InterPro"/>
</dbReference>
<proteinExistence type="inferred from homology"/>
<dbReference type="GO" id="GO:0003735">
    <property type="term" value="F:structural constituent of ribosome"/>
    <property type="evidence" value="ECO:0007669"/>
    <property type="project" value="InterPro"/>
</dbReference>
<dbReference type="InterPro" id="IPR009000">
    <property type="entry name" value="Transl_B-barrel_sf"/>
</dbReference>
<gene>
    <name evidence="4" type="primary">rplC_40</name>
    <name evidence="4" type="ORF">SDC9_146090</name>
</gene>
<evidence type="ECO:0000256" key="2">
    <source>
        <dbReference type="ARBA" id="ARBA00022980"/>
    </source>
</evidence>